<evidence type="ECO:0000313" key="4">
    <source>
        <dbReference type="Proteomes" id="UP000189777"/>
    </source>
</evidence>
<feature type="region of interest" description="Disordered" evidence="1">
    <location>
        <begin position="237"/>
        <end position="261"/>
    </location>
</feature>
<dbReference type="PANTHER" id="PTHR30363">
    <property type="entry name" value="HTH-TYPE TRANSCRIPTIONAL REGULATOR SRLR-RELATED"/>
    <property type="match status" value="1"/>
</dbReference>
<keyword evidence="4" id="KW-1185">Reference proteome</keyword>
<dbReference type="InterPro" id="IPR001845">
    <property type="entry name" value="HTH_ArsR_DNA-bd_dom"/>
</dbReference>
<evidence type="ECO:0000313" key="3">
    <source>
        <dbReference type="EMBL" id="SKC82463.1"/>
    </source>
</evidence>
<dbReference type="InterPro" id="IPR050313">
    <property type="entry name" value="Carb_Metab_HTH_regulators"/>
</dbReference>
<dbReference type="Proteomes" id="UP000189777">
    <property type="component" value="Unassembled WGS sequence"/>
</dbReference>
<accession>A0A1T5M2S8</accession>
<dbReference type="SUPFAM" id="SSF46785">
    <property type="entry name" value="Winged helix' DNA-binding domain"/>
    <property type="match status" value="1"/>
</dbReference>
<dbReference type="InterPro" id="IPR036388">
    <property type="entry name" value="WH-like_DNA-bd_sf"/>
</dbReference>
<feature type="region of interest" description="Disordered" evidence="1">
    <location>
        <begin position="1"/>
        <end position="25"/>
    </location>
</feature>
<dbReference type="STRING" id="526729.SAMN04324258_4367"/>
<dbReference type="CDD" id="cd00090">
    <property type="entry name" value="HTH_ARSR"/>
    <property type="match status" value="1"/>
</dbReference>
<dbReference type="Gene3D" id="1.10.10.10">
    <property type="entry name" value="Winged helix-like DNA-binding domain superfamily/Winged helix DNA-binding domain"/>
    <property type="match status" value="1"/>
</dbReference>
<gene>
    <name evidence="3" type="ORF">SAMN04324258_4367</name>
</gene>
<sequence>MPTSTTDRTAARIDPRVLDDAPEADGTTRRRVLELVAGEGPVTAGELADRLGLTSAAVRRHLACLEEDGTIAVHDAGPSSGRRGRPARRYVVSAHGQSDLAGGYSELAAQVMRYLRETGGSDAVARFAADRYDAVVARFAPRLTATDPQERAQQLAGLLSADGYAASVRPVSGPLLPTVQLCQGHCPVQHVAEEFGELCEAEARAFSELLGTHVQRLATIAGGAHACVTNVPIVATPASQTPSTNLPTPAHRTRGTQEGTR</sequence>
<dbReference type="InterPro" id="IPR036390">
    <property type="entry name" value="WH_DNA-bd_sf"/>
</dbReference>
<feature type="compositionally biased region" description="Polar residues" evidence="1">
    <location>
        <begin position="237"/>
        <end position="247"/>
    </location>
</feature>
<evidence type="ECO:0000259" key="2">
    <source>
        <dbReference type="SMART" id="SM00418"/>
    </source>
</evidence>
<dbReference type="InterPro" id="IPR011991">
    <property type="entry name" value="ArsR-like_HTH"/>
</dbReference>
<feature type="domain" description="HTH arsR-type" evidence="2">
    <location>
        <begin position="23"/>
        <end position="109"/>
    </location>
</feature>
<reference evidence="3 4" key="1">
    <citation type="submission" date="2017-02" db="EMBL/GenBank/DDBJ databases">
        <authorList>
            <person name="Peterson S.W."/>
        </authorList>
    </citation>
    <scope>NUCLEOTIDE SEQUENCE [LARGE SCALE GENOMIC DNA]</scope>
    <source>
        <strain evidence="3 4">DSM 21481</strain>
    </source>
</reference>
<dbReference type="EMBL" id="FUZQ01000009">
    <property type="protein sequence ID" value="SKC82463.1"/>
    <property type="molecule type" value="Genomic_DNA"/>
</dbReference>
<name>A0A1T5M2S8_9MICO</name>
<dbReference type="SMART" id="SM00418">
    <property type="entry name" value="HTH_ARSR"/>
    <property type="match status" value="1"/>
</dbReference>
<dbReference type="GO" id="GO:0003700">
    <property type="term" value="F:DNA-binding transcription factor activity"/>
    <property type="evidence" value="ECO:0007669"/>
    <property type="project" value="InterPro"/>
</dbReference>
<dbReference type="RefSeq" id="WP_079576710.1">
    <property type="nucleotide sequence ID" value="NZ_FUZQ01000009.1"/>
</dbReference>
<dbReference type="OrthoDB" id="3375207at2"/>
<protein>
    <submittedName>
        <fullName evidence="3">Predicted transcriptional regulator, ArsR family</fullName>
    </submittedName>
</protein>
<organism evidence="3 4">
    <name type="scientific">Krasilnikoviella flava</name>
    <dbReference type="NCBI Taxonomy" id="526729"/>
    <lineage>
        <taxon>Bacteria</taxon>
        <taxon>Bacillati</taxon>
        <taxon>Actinomycetota</taxon>
        <taxon>Actinomycetes</taxon>
        <taxon>Micrococcales</taxon>
        <taxon>Promicromonosporaceae</taxon>
        <taxon>Krasilnikoviella</taxon>
    </lineage>
</organism>
<proteinExistence type="predicted"/>
<dbReference type="Pfam" id="PF12840">
    <property type="entry name" value="HTH_20"/>
    <property type="match status" value="1"/>
</dbReference>
<feature type="compositionally biased region" description="Basic and acidic residues" evidence="1">
    <location>
        <begin position="9"/>
        <end position="19"/>
    </location>
</feature>
<evidence type="ECO:0000256" key="1">
    <source>
        <dbReference type="SAM" id="MobiDB-lite"/>
    </source>
</evidence>
<dbReference type="AlphaFoldDB" id="A0A1T5M2S8"/>
<dbReference type="PANTHER" id="PTHR30363:SF28">
    <property type="entry name" value="TRANSCRIPTIONAL REGULATORY PROTEIN-RELATED"/>
    <property type="match status" value="1"/>
</dbReference>